<dbReference type="GO" id="GO:0031119">
    <property type="term" value="P:tRNA pseudouridine synthesis"/>
    <property type="evidence" value="ECO:0007669"/>
    <property type="project" value="TreeGrafter"/>
</dbReference>
<dbReference type="PANTHER" id="PTHR11142">
    <property type="entry name" value="PSEUDOURIDYLATE SYNTHASE"/>
    <property type="match status" value="1"/>
</dbReference>
<dbReference type="GO" id="GO:0004730">
    <property type="term" value="F:pseudouridylate synthase activity"/>
    <property type="evidence" value="ECO:0007669"/>
    <property type="project" value="UniProtKB-EC"/>
</dbReference>
<dbReference type="FunFam" id="3.30.70.580:FF:000001">
    <property type="entry name" value="tRNA pseudouridine synthase A"/>
    <property type="match status" value="1"/>
</dbReference>
<dbReference type="Gene3D" id="3.30.70.580">
    <property type="entry name" value="Pseudouridine synthase I, catalytic domain, N-terminal subdomain"/>
    <property type="match status" value="1"/>
</dbReference>
<dbReference type="Gene3D" id="3.30.70.660">
    <property type="entry name" value="Pseudouridine synthase I, catalytic domain, C-terminal subdomain"/>
    <property type="match status" value="1"/>
</dbReference>
<reference evidence="5" key="1">
    <citation type="submission" date="2018-10" db="EMBL/GenBank/DDBJ databases">
        <authorList>
            <person name="Plewniak F."/>
        </authorList>
    </citation>
    <scope>NUCLEOTIDE SEQUENCE</scope>
</reference>
<dbReference type="InterPro" id="IPR020094">
    <property type="entry name" value="TruA/RsuA/RluB/E/F_N"/>
</dbReference>
<dbReference type="InterPro" id="IPR020097">
    <property type="entry name" value="PsdUridine_synth_TruA_a/b_dom"/>
</dbReference>
<dbReference type="CDD" id="cd02570">
    <property type="entry name" value="PseudoU_synth_EcTruA"/>
    <property type="match status" value="1"/>
</dbReference>
<dbReference type="InterPro" id="IPR001406">
    <property type="entry name" value="PsdUridine_synth_TruA"/>
</dbReference>
<dbReference type="GO" id="GO:0003723">
    <property type="term" value="F:RNA binding"/>
    <property type="evidence" value="ECO:0007669"/>
    <property type="project" value="InterPro"/>
</dbReference>
<dbReference type="InterPro" id="IPR020095">
    <property type="entry name" value="PsdUridine_synth_TruA_C"/>
</dbReference>
<keyword evidence="2" id="KW-0819">tRNA processing</keyword>
<gene>
    <name evidence="5" type="primary">truA</name>
    <name evidence="5" type="ORF">CARN8_4390008</name>
</gene>
<keyword evidence="5" id="KW-0456">Lyase</keyword>
<name>A0A3P3ZQ12_9ZZZZ</name>
<evidence type="ECO:0000313" key="5">
    <source>
        <dbReference type="EMBL" id="VAY88910.1"/>
    </source>
</evidence>
<sequence length="257" mass="28274">MMGRIALGVEYQGSGFHGWQRQLRDLTVQGVLEGALAAVAGEPIGVIAAGRTDRGVHATGQVVHFDTSVGRSLQAWVRGTNAHLPSTVAVLWAWPVVEPFHARFSARSRTYRYRLLSHPVRPAYASGVLGWTHRPLTLDKLRAGCGWILGTHDFSAFRAAECQAKTPIKTLLRAEVERVGEEFHFTFQADAFLQHMVRNLVGALIQVGSGAASPEWMAELLRQGDRSRAAPTFAPEGLCLSAVKYDEPWNLPRGRQE</sequence>
<accession>A0A3P3ZQ12</accession>
<organism evidence="5">
    <name type="scientific">mine drainage metagenome</name>
    <dbReference type="NCBI Taxonomy" id="410659"/>
    <lineage>
        <taxon>unclassified sequences</taxon>
        <taxon>metagenomes</taxon>
        <taxon>ecological metagenomes</taxon>
    </lineage>
</organism>
<dbReference type="EC" id="4.2.1.70" evidence="5"/>
<dbReference type="PANTHER" id="PTHR11142:SF0">
    <property type="entry name" value="TRNA PSEUDOURIDINE SYNTHASE-LIKE 1"/>
    <property type="match status" value="1"/>
</dbReference>
<proteinExistence type="inferred from homology"/>
<evidence type="ECO:0000259" key="4">
    <source>
        <dbReference type="Pfam" id="PF01416"/>
    </source>
</evidence>
<protein>
    <submittedName>
        <fullName evidence="5">Pseudouridylate synthase I</fullName>
        <ecNumber evidence="5">4.2.1.70</ecNumber>
    </submittedName>
</protein>
<evidence type="ECO:0000256" key="2">
    <source>
        <dbReference type="ARBA" id="ARBA00022694"/>
    </source>
</evidence>
<dbReference type="Pfam" id="PF01416">
    <property type="entry name" value="PseudoU_synth_1"/>
    <property type="match status" value="2"/>
</dbReference>
<dbReference type="NCBIfam" id="TIGR00071">
    <property type="entry name" value="hisT_truA"/>
    <property type="match status" value="1"/>
</dbReference>
<dbReference type="EMBL" id="UOYP01000378">
    <property type="protein sequence ID" value="VAY88910.1"/>
    <property type="molecule type" value="Genomic_DNA"/>
</dbReference>
<dbReference type="HAMAP" id="MF_00171">
    <property type="entry name" value="TruA"/>
    <property type="match status" value="1"/>
</dbReference>
<dbReference type="PIRSF" id="PIRSF001430">
    <property type="entry name" value="tRNA_psdUrid_synth"/>
    <property type="match status" value="1"/>
</dbReference>
<evidence type="ECO:0000256" key="1">
    <source>
        <dbReference type="ARBA" id="ARBA00009375"/>
    </source>
</evidence>
<keyword evidence="3" id="KW-0413">Isomerase</keyword>
<comment type="similarity">
    <text evidence="1">Belongs to the tRNA pseudouridine synthase TruA family.</text>
</comment>
<feature type="domain" description="Pseudouridine synthase I TruA alpha/beta" evidence="4">
    <location>
        <begin position="10"/>
        <end position="104"/>
    </location>
</feature>
<dbReference type="GO" id="GO:0009982">
    <property type="term" value="F:pseudouridine synthase activity"/>
    <property type="evidence" value="ECO:0007669"/>
    <property type="project" value="InterPro"/>
</dbReference>
<dbReference type="SUPFAM" id="SSF55120">
    <property type="entry name" value="Pseudouridine synthase"/>
    <property type="match status" value="1"/>
</dbReference>
<dbReference type="InterPro" id="IPR020103">
    <property type="entry name" value="PsdUridine_synth_cat_dom_sf"/>
</dbReference>
<dbReference type="AlphaFoldDB" id="A0A3P3ZQ12"/>
<feature type="domain" description="Pseudouridine synthase I TruA alpha/beta" evidence="4">
    <location>
        <begin position="149"/>
        <end position="246"/>
    </location>
</feature>
<evidence type="ECO:0000256" key="3">
    <source>
        <dbReference type="ARBA" id="ARBA00023235"/>
    </source>
</evidence>